<comment type="caution">
    <text evidence="2">The sequence shown here is derived from an EMBL/GenBank/DDBJ whole genome shotgun (WGS) entry which is preliminary data.</text>
</comment>
<dbReference type="InterPro" id="IPR052055">
    <property type="entry name" value="Hepadnavirus_pol/RT"/>
</dbReference>
<dbReference type="PANTHER" id="PTHR33050:SF7">
    <property type="entry name" value="RIBONUCLEASE H"/>
    <property type="match status" value="1"/>
</dbReference>
<evidence type="ECO:0008006" key="4">
    <source>
        <dbReference type="Google" id="ProtNLM"/>
    </source>
</evidence>
<dbReference type="SUPFAM" id="SSF47823">
    <property type="entry name" value="lambda integrase-like, N-terminal domain"/>
    <property type="match status" value="1"/>
</dbReference>
<dbReference type="InterPro" id="IPR010998">
    <property type="entry name" value="Integrase_recombinase_N"/>
</dbReference>
<protein>
    <recommendedName>
        <fullName evidence="4">RNase H type-1 domain-containing protein</fullName>
    </recommendedName>
</protein>
<dbReference type="Gene3D" id="1.10.150.130">
    <property type="match status" value="1"/>
</dbReference>
<dbReference type="PANTHER" id="PTHR33050">
    <property type="entry name" value="REVERSE TRANSCRIPTASE DOMAIN-CONTAINING PROTEIN"/>
    <property type="match status" value="1"/>
</dbReference>
<dbReference type="Proteomes" id="UP001627154">
    <property type="component" value="Unassembled WGS sequence"/>
</dbReference>
<reference evidence="2 3" key="1">
    <citation type="journal article" date="2024" name="bioRxiv">
        <title>A reference genome for Trichogramma kaykai: A tiny desert-dwelling parasitoid wasp with competing sex-ratio distorters.</title>
        <authorList>
            <person name="Culotta J."/>
            <person name="Lindsey A.R."/>
        </authorList>
    </citation>
    <scope>NUCLEOTIDE SEQUENCE [LARGE SCALE GENOMIC DNA]</scope>
    <source>
        <strain evidence="2 3">KSX58</strain>
    </source>
</reference>
<evidence type="ECO:0000313" key="2">
    <source>
        <dbReference type="EMBL" id="KAL3385384.1"/>
    </source>
</evidence>
<evidence type="ECO:0000313" key="3">
    <source>
        <dbReference type="Proteomes" id="UP001627154"/>
    </source>
</evidence>
<dbReference type="AlphaFoldDB" id="A0ABD2VXB5"/>
<dbReference type="EMBL" id="JBJJXI010000157">
    <property type="protein sequence ID" value="KAL3385384.1"/>
    <property type="molecule type" value="Genomic_DNA"/>
</dbReference>
<dbReference type="SUPFAM" id="SSF53098">
    <property type="entry name" value="Ribonuclease H-like"/>
    <property type="match status" value="1"/>
</dbReference>
<gene>
    <name evidence="2" type="ORF">TKK_018956</name>
</gene>
<sequence length="373" mass="42672">MSLDGLESDLEWWSENISTGCKDIRFSQFAIEIFTDASLTGWESACKGKLANGTWTLAERKNSINFLELKAALFGLKCFAAEFKDCRILLRIDNTIAIAYINKMGGVMYENLNSVTREIWQWCENRNISIFASYIRSSDNVEADEECRKLTPETEFELADYAFDLITETFGEPEIDLFATRTNKKCDTFISWKRDPESETTDAFTISWKERFFYTFPPFSPNLILNVLKKIKNEKANGILVETPSSVEIDYPGGRECIRAALIKQGVPKSAIDVSLALIGESTIKSYIPVLKKWWSFCRLKRENIFRPTSSQVIEFLQTEFDRGMSHSSLNLARSAISLVATTDIGNYQIIRRFFRGVIRLHVGSKDHLRLLL</sequence>
<organism evidence="2 3">
    <name type="scientific">Trichogramma kaykai</name>
    <dbReference type="NCBI Taxonomy" id="54128"/>
    <lineage>
        <taxon>Eukaryota</taxon>
        <taxon>Metazoa</taxon>
        <taxon>Ecdysozoa</taxon>
        <taxon>Arthropoda</taxon>
        <taxon>Hexapoda</taxon>
        <taxon>Insecta</taxon>
        <taxon>Pterygota</taxon>
        <taxon>Neoptera</taxon>
        <taxon>Endopterygota</taxon>
        <taxon>Hymenoptera</taxon>
        <taxon>Apocrita</taxon>
        <taxon>Proctotrupomorpha</taxon>
        <taxon>Chalcidoidea</taxon>
        <taxon>Trichogrammatidae</taxon>
        <taxon>Trichogramma</taxon>
    </lineage>
</organism>
<keyword evidence="1" id="KW-0238">DNA-binding</keyword>
<proteinExistence type="predicted"/>
<name>A0ABD2VXB5_9HYME</name>
<keyword evidence="3" id="KW-1185">Reference proteome</keyword>
<dbReference type="GO" id="GO:0003677">
    <property type="term" value="F:DNA binding"/>
    <property type="evidence" value="ECO:0007669"/>
    <property type="project" value="UniProtKB-KW"/>
</dbReference>
<accession>A0ABD2VXB5</accession>
<dbReference type="InterPro" id="IPR012337">
    <property type="entry name" value="RNaseH-like_sf"/>
</dbReference>
<evidence type="ECO:0000256" key="1">
    <source>
        <dbReference type="ARBA" id="ARBA00023125"/>
    </source>
</evidence>
<dbReference type="CDD" id="cd09275">
    <property type="entry name" value="RNase_HI_RT_DIRS1"/>
    <property type="match status" value="1"/>
</dbReference>